<keyword evidence="1" id="KW-0812">Transmembrane</keyword>
<dbReference type="RefSeq" id="WP_277878226.1">
    <property type="nucleotide sequence ID" value="NZ_QBKP01000002.1"/>
</dbReference>
<sequence length="43" mass="4819">MILRYMMQYLAGAVSDLMTTAVLYGLLYIALADRILPLLTGLR</sequence>
<keyword evidence="1" id="KW-0472">Membrane</keyword>
<protein>
    <submittedName>
        <fullName evidence="2">Uncharacterized protein</fullName>
    </submittedName>
</protein>
<proteinExistence type="predicted"/>
<accession>A0A2T6B8U2</accession>
<organism evidence="2 3">
    <name type="scientific">Gemmobacter caeni</name>
    <dbReference type="NCBI Taxonomy" id="589035"/>
    <lineage>
        <taxon>Bacteria</taxon>
        <taxon>Pseudomonadati</taxon>
        <taxon>Pseudomonadota</taxon>
        <taxon>Alphaproteobacteria</taxon>
        <taxon>Rhodobacterales</taxon>
        <taxon>Paracoccaceae</taxon>
        <taxon>Gemmobacter</taxon>
    </lineage>
</organism>
<dbReference type="EMBL" id="QBKP01000002">
    <property type="protein sequence ID" value="PTX52479.1"/>
    <property type="molecule type" value="Genomic_DNA"/>
</dbReference>
<dbReference type="AlphaFoldDB" id="A0A2T6B8U2"/>
<keyword evidence="3" id="KW-1185">Reference proteome</keyword>
<dbReference type="Proteomes" id="UP000244224">
    <property type="component" value="Unassembled WGS sequence"/>
</dbReference>
<evidence type="ECO:0000256" key="1">
    <source>
        <dbReference type="SAM" id="Phobius"/>
    </source>
</evidence>
<feature type="transmembrane region" description="Helical" evidence="1">
    <location>
        <begin position="9"/>
        <end position="31"/>
    </location>
</feature>
<reference evidence="2 3" key="1">
    <citation type="submission" date="2018-04" db="EMBL/GenBank/DDBJ databases">
        <title>Genomic Encyclopedia of Archaeal and Bacterial Type Strains, Phase II (KMG-II): from individual species to whole genera.</title>
        <authorList>
            <person name="Goeker M."/>
        </authorList>
    </citation>
    <scope>NUCLEOTIDE SEQUENCE [LARGE SCALE GENOMIC DNA]</scope>
    <source>
        <strain evidence="2 3">DSM 21823</strain>
    </source>
</reference>
<name>A0A2T6B8U2_9RHOB</name>
<comment type="caution">
    <text evidence="2">The sequence shown here is derived from an EMBL/GenBank/DDBJ whole genome shotgun (WGS) entry which is preliminary data.</text>
</comment>
<keyword evidence="1" id="KW-1133">Transmembrane helix</keyword>
<evidence type="ECO:0000313" key="3">
    <source>
        <dbReference type="Proteomes" id="UP000244224"/>
    </source>
</evidence>
<evidence type="ECO:0000313" key="2">
    <source>
        <dbReference type="EMBL" id="PTX52479.1"/>
    </source>
</evidence>
<gene>
    <name evidence="2" type="ORF">C8N34_102259</name>
</gene>